<reference evidence="1 2" key="1">
    <citation type="submission" date="2019-09" db="EMBL/GenBank/DDBJ databases">
        <title>Ecophysiology of the spiral-shaped methanotroph Methylospira mobilis as revealed by the complete genome sequence.</title>
        <authorList>
            <person name="Oshkin I.Y."/>
            <person name="Dedysh S.N."/>
            <person name="Miroshnikov K."/>
            <person name="Danilova O.V."/>
            <person name="Hakobyan A."/>
            <person name="Liesack W."/>
        </authorList>
    </citation>
    <scope>NUCLEOTIDE SEQUENCE [LARGE SCALE GENOMIC DNA]</scope>
    <source>
        <strain evidence="1 2">Shm1</strain>
    </source>
</reference>
<dbReference type="InParanoid" id="A0A5Q0BLC5"/>
<dbReference type="Proteomes" id="UP000325755">
    <property type="component" value="Chromosome"/>
</dbReference>
<evidence type="ECO:0000313" key="2">
    <source>
        <dbReference type="Proteomes" id="UP000325755"/>
    </source>
</evidence>
<gene>
    <name evidence="1" type="ORF">F6R98_07995</name>
</gene>
<evidence type="ECO:0000313" key="1">
    <source>
        <dbReference type="EMBL" id="QFY42566.1"/>
    </source>
</evidence>
<protein>
    <submittedName>
        <fullName evidence="1">Uncharacterized protein</fullName>
    </submittedName>
</protein>
<dbReference type="RefSeq" id="WP_153248561.1">
    <property type="nucleotide sequence ID" value="NZ_CP044205.1"/>
</dbReference>
<dbReference type="KEGG" id="mmob:F6R98_07995"/>
<dbReference type="AlphaFoldDB" id="A0A5Q0BLC5"/>
<name>A0A5Q0BLC5_9GAMM</name>
<dbReference type="EMBL" id="CP044205">
    <property type="protein sequence ID" value="QFY42566.1"/>
    <property type="molecule type" value="Genomic_DNA"/>
</dbReference>
<accession>A0A5Q0BLC5</accession>
<keyword evidence="2" id="KW-1185">Reference proteome</keyword>
<proteinExistence type="predicted"/>
<organism evidence="1 2">
    <name type="scientific">Candidatus Methylospira mobilis</name>
    <dbReference type="NCBI Taxonomy" id="1808979"/>
    <lineage>
        <taxon>Bacteria</taxon>
        <taxon>Pseudomonadati</taxon>
        <taxon>Pseudomonadota</taxon>
        <taxon>Gammaproteobacteria</taxon>
        <taxon>Methylococcales</taxon>
        <taxon>Methylococcaceae</taxon>
        <taxon>Candidatus Methylospira</taxon>
    </lineage>
</organism>
<sequence>MMNSSKPDAAQPELIREVSLRISISKLLRLLCDGTLHAEDFSCLDWSSREIIRRSLLSVSTGAMQ</sequence>